<evidence type="ECO:0000313" key="4">
    <source>
        <dbReference type="Proteomes" id="UP000192247"/>
    </source>
</evidence>
<dbReference type="GO" id="GO:0003735">
    <property type="term" value="F:structural constituent of ribosome"/>
    <property type="evidence" value="ECO:0007669"/>
    <property type="project" value="InterPro"/>
</dbReference>
<dbReference type="GO" id="GO:0005763">
    <property type="term" value="C:mitochondrial small ribosomal subunit"/>
    <property type="evidence" value="ECO:0007669"/>
    <property type="project" value="TreeGrafter"/>
</dbReference>
<keyword evidence="4" id="KW-1185">Reference proteome</keyword>
<dbReference type="SUPFAM" id="SSF46911">
    <property type="entry name" value="Ribosomal protein S18"/>
    <property type="match status" value="1"/>
</dbReference>
<keyword evidence="2" id="KW-0687">Ribonucleoprotein</keyword>
<accession>A0A1V9XYF3</accession>
<protein>
    <submittedName>
        <fullName evidence="3">28S ribosomal protein S18a</fullName>
    </submittedName>
</protein>
<dbReference type="STRING" id="418985.A0A1V9XYF3"/>
<dbReference type="InterPro" id="IPR036870">
    <property type="entry name" value="Ribosomal_bS18_sf"/>
</dbReference>
<gene>
    <name evidence="3" type="ORF">BIW11_06393</name>
</gene>
<dbReference type="FunCoup" id="A0A1V9XYF3">
    <property type="interactions" value="194"/>
</dbReference>
<dbReference type="Gene3D" id="4.10.640.10">
    <property type="entry name" value="Ribosomal protein S18"/>
    <property type="match status" value="1"/>
</dbReference>
<name>A0A1V9XYF3_9ACAR</name>
<evidence type="ECO:0000313" key="3">
    <source>
        <dbReference type="EMBL" id="OQR78462.1"/>
    </source>
</evidence>
<dbReference type="InParanoid" id="A0A1V9XYF3"/>
<dbReference type="GO" id="GO:0032543">
    <property type="term" value="P:mitochondrial translation"/>
    <property type="evidence" value="ECO:0007669"/>
    <property type="project" value="TreeGrafter"/>
</dbReference>
<organism evidence="3 4">
    <name type="scientific">Tropilaelaps mercedesae</name>
    <dbReference type="NCBI Taxonomy" id="418985"/>
    <lineage>
        <taxon>Eukaryota</taxon>
        <taxon>Metazoa</taxon>
        <taxon>Ecdysozoa</taxon>
        <taxon>Arthropoda</taxon>
        <taxon>Chelicerata</taxon>
        <taxon>Arachnida</taxon>
        <taxon>Acari</taxon>
        <taxon>Parasitiformes</taxon>
        <taxon>Mesostigmata</taxon>
        <taxon>Gamasina</taxon>
        <taxon>Dermanyssoidea</taxon>
        <taxon>Laelapidae</taxon>
        <taxon>Tropilaelaps</taxon>
    </lineage>
</organism>
<dbReference type="OrthoDB" id="10054543at2759"/>
<dbReference type="Proteomes" id="UP000192247">
    <property type="component" value="Unassembled WGS sequence"/>
</dbReference>
<dbReference type="Pfam" id="PF01084">
    <property type="entry name" value="Ribosomal_S18"/>
    <property type="match status" value="1"/>
</dbReference>
<evidence type="ECO:0000256" key="1">
    <source>
        <dbReference type="ARBA" id="ARBA00022980"/>
    </source>
</evidence>
<keyword evidence="1 3" id="KW-0689">Ribosomal protein</keyword>
<dbReference type="PANTHER" id="PTHR13479">
    <property type="entry name" value="30S RIBOSOMAL PROTEIN S18"/>
    <property type="match status" value="1"/>
</dbReference>
<dbReference type="AlphaFoldDB" id="A0A1V9XYF3"/>
<reference evidence="3 4" key="1">
    <citation type="journal article" date="2017" name="Gigascience">
        <title>Draft genome of the honey bee ectoparasitic mite, Tropilaelaps mercedesae, is shaped by the parasitic life history.</title>
        <authorList>
            <person name="Dong X."/>
            <person name="Armstrong S.D."/>
            <person name="Xia D."/>
            <person name="Makepeace B.L."/>
            <person name="Darby A.C."/>
            <person name="Kadowaki T."/>
        </authorList>
    </citation>
    <scope>NUCLEOTIDE SEQUENCE [LARGE SCALE GENOMIC DNA]</scope>
    <source>
        <strain evidence="3">Wuxi-XJTLU</strain>
    </source>
</reference>
<dbReference type="InterPro" id="IPR001648">
    <property type="entry name" value="Ribosomal_bS18"/>
</dbReference>
<proteinExistence type="predicted"/>
<evidence type="ECO:0000256" key="2">
    <source>
        <dbReference type="ARBA" id="ARBA00023274"/>
    </source>
</evidence>
<sequence length="140" mass="16534">MTSSKWRGHGINSHNTVIVEHFLVNSKETEARQCSLCRMGIHNVRHTDVLVISQFMDRHGEILPRQITGLCAQQYRRVSISLYQAQRVGLIQNKRHTPKERWQELNNYFGKTRTKVDFGKPKINIWDFLKKPSEKKFWEA</sequence>
<dbReference type="GO" id="GO:0070181">
    <property type="term" value="F:small ribosomal subunit rRNA binding"/>
    <property type="evidence" value="ECO:0007669"/>
    <property type="project" value="TreeGrafter"/>
</dbReference>
<dbReference type="PANTHER" id="PTHR13479:SF66">
    <property type="entry name" value="LARGE RIBOSOMAL SUBUNIT PROTEIN ML66"/>
    <property type="match status" value="1"/>
</dbReference>
<comment type="caution">
    <text evidence="3">The sequence shown here is derived from an EMBL/GenBank/DDBJ whole genome shotgun (WGS) entry which is preliminary data.</text>
</comment>
<dbReference type="EMBL" id="MNPL01002194">
    <property type="protein sequence ID" value="OQR78462.1"/>
    <property type="molecule type" value="Genomic_DNA"/>
</dbReference>